<keyword evidence="3" id="KW-1185">Reference proteome</keyword>
<dbReference type="InterPro" id="IPR004830">
    <property type="entry name" value="LRR_variant"/>
</dbReference>
<dbReference type="GeneID" id="91566573"/>
<accession>A0A087VVH0</accession>
<feature type="compositionally biased region" description="Polar residues" evidence="1">
    <location>
        <begin position="1"/>
        <end position="19"/>
    </location>
</feature>
<protein>
    <submittedName>
        <fullName evidence="2">AbrB family trancriptional regulator</fullName>
    </submittedName>
</protein>
<dbReference type="KEGG" id="bii:BINDI_1105"/>
<dbReference type="InterPro" id="IPR011989">
    <property type="entry name" value="ARM-like"/>
</dbReference>
<dbReference type="Pfam" id="PF01816">
    <property type="entry name" value="LRV"/>
    <property type="match status" value="1"/>
</dbReference>
<sequence length="221" mass="24354">MTNPQEQPESESPAQTGTDQGEDRNSHEALTVFYERLRHSTDSEELHEFARRPLPDRSDQAAFSRFTALLEAVAGNDHTPVDDRVFLAETMPFPNILVKLSKDADPKVRQAVASNRDDKNWLVGILTKDENPQVRAAALTNPMASWKMRLEGAQASTTDADTLDYLGGLGTSTEEGAPLILASMVRRAVALNPNTPMETVKTLAQDDRVEVANAAQKRLDQ</sequence>
<dbReference type="RefSeq" id="WP_033490676.1">
    <property type="nucleotide sequence ID" value="NZ_CP006018.1"/>
</dbReference>
<dbReference type="EMBL" id="CP006018">
    <property type="protein sequence ID" value="AIC92367.1"/>
    <property type="molecule type" value="Genomic_DNA"/>
</dbReference>
<evidence type="ECO:0000256" key="1">
    <source>
        <dbReference type="SAM" id="MobiDB-lite"/>
    </source>
</evidence>
<dbReference type="HOGENOM" id="CLU_077890_0_0_11"/>
<dbReference type="Proteomes" id="UP000028569">
    <property type="component" value="Chromosome"/>
</dbReference>
<gene>
    <name evidence="2" type="ORF">BINDI_1105</name>
</gene>
<dbReference type="Gene3D" id="1.25.10.10">
    <property type="entry name" value="Leucine-rich Repeat Variant"/>
    <property type="match status" value="1"/>
</dbReference>
<dbReference type="AlphaFoldDB" id="A0A087VVH0"/>
<organism evidence="2 3">
    <name type="scientific">Bifidobacterium [indicum] DSM 20214 = LMG 11587</name>
    <dbReference type="NCBI Taxonomy" id="1341694"/>
    <lineage>
        <taxon>Bacteria</taxon>
        <taxon>Bacillati</taxon>
        <taxon>Actinomycetota</taxon>
        <taxon>Actinomycetes</taxon>
        <taxon>Bifidobacteriales</taxon>
        <taxon>Bifidobacteriaceae</taxon>
        <taxon>Bifidobacterium</taxon>
    </lineage>
</organism>
<evidence type="ECO:0000313" key="3">
    <source>
        <dbReference type="Proteomes" id="UP000028569"/>
    </source>
</evidence>
<name>A0A087VVH0_9BIFI</name>
<evidence type="ECO:0000313" key="2">
    <source>
        <dbReference type="EMBL" id="AIC92367.1"/>
    </source>
</evidence>
<dbReference type="SUPFAM" id="SSF48371">
    <property type="entry name" value="ARM repeat"/>
    <property type="match status" value="1"/>
</dbReference>
<dbReference type="OrthoDB" id="3238060at2"/>
<dbReference type="InterPro" id="IPR016024">
    <property type="entry name" value="ARM-type_fold"/>
</dbReference>
<proteinExistence type="predicted"/>
<feature type="region of interest" description="Disordered" evidence="1">
    <location>
        <begin position="1"/>
        <end position="29"/>
    </location>
</feature>
<reference evidence="2 3" key="1">
    <citation type="journal article" date="2014" name="Appl. Environ. Microbiol.">
        <title>Genomic encyclopedia of type strains of the genus Bifidobacterium.</title>
        <authorList>
            <person name="Milani C."/>
            <person name="Lugli G.A."/>
            <person name="Duranti S."/>
            <person name="Turroni F."/>
            <person name="Bottacini F."/>
            <person name="Mangifesta M."/>
            <person name="Sanchez B."/>
            <person name="Viappiani A."/>
            <person name="Mancabelli L."/>
            <person name="Taminiau B."/>
            <person name="Delcenserie V."/>
            <person name="Barrangou R."/>
            <person name="Margolles A."/>
            <person name="van Sinderen D."/>
            <person name="Ventura M."/>
        </authorList>
    </citation>
    <scope>NUCLEOTIDE SEQUENCE [LARGE SCALE GENOMIC DNA]</scope>
    <source>
        <strain evidence="2 3">LMG 11587</strain>
    </source>
</reference>